<dbReference type="AlphaFoldDB" id="A0A1H1N798"/>
<gene>
    <name evidence="2" type="ORF">SAMN05216271_0802</name>
</gene>
<dbReference type="PROSITE" id="PS51257">
    <property type="entry name" value="PROKAR_LIPOPROTEIN"/>
    <property type="match status" value="1"/>
</dbReference>
<accession>A0A1H1N798</accession>
<dbReference type="OrthoDB" id="9780401at2"/>
<dbReference type="InterPro" id="IPR021342">
    <property type="entry name" value="DUF2959"/>
</dbReference>
<evidence type="ECO:0000313" key="2">
    <source>
        <dbReference type="EMBL" id="SDR94844.1"/>
    </source>
</evidence>
<dbReference type="Pfam" id="PF11172">
    <property type="entry name" value="DUF2959"/>
    <property type="match status" value="1"/>
</dbReference>
<evidence type="ECO:0000313" key="3">
    <source>
        <dbReference type="Proteomes" id="UP000243413"/>
    </source>
</evidence>
<feature type="coiled-coil region" evidence="1">
    <location>
        <begin position="177"/>
        <end position="215"/>
    </location>
</feature>
<dbReference type="RefSeq" id="WP_092284066.1">
    <property type="nucleotide sequence ID" value="NZ_LT629763.1"/>
</dbReference>
<dbReference type="SUPFAM" id="SSF58100">
    <property type="entry name" value="Bacterial hemolysins"/>
    <property type="match status" value="1"/>
</dbReference>
<proteinExistence type="predicted"/>
<organism evidence="2 3">
    <name type="scientific">Halopseudomonas sabulinigri</name>
    <dbReference type="NCBI Taxonomy" id="472181"/>
    <lineage>
        <taxon>Bacteria</taxon>
        <taxon>Pseudomonadati</taxon>
        <taxon>Pseudomonadota</taxon>
        <taxon>Gammaproteobacteria</taxon>
        <taxon>Pseudomonadales</taxon>
        <taxon>Pseudomonadaceae</taxon>
        <taxon>Halopseudomonas</taxon>
    </lineage>
</organism>
<protein>
    <recommendedName>
        <fullName evidence="4">DUF2959 domain-containing protein</fullName>
    </recommendedName>
</protein>
<sequence length="217" mass="24618">MLLSRWFFISFLLLALTGCQSAYYGAMERVGVHKRDIMVDRVESAQDAQTDAKEQFESALAQFRSIIQIKDQDLATRYDKLNSEYEDSKAAAEAVTDRIDAVEDVSEALFDEWEDEIELYSSANLKRQSAAKLSQTRRQYQALIKAMRSAESSMEPVLRAFQDQVLFLKHNLNARAIDSLQGELGSIETDVAQLIREMERSIAESEAFISSLQNQGQ</sequence>
<evidence type="ECO:0008006" key="4">
    <source>
        <dbReference type="Google" id="ProtNLM"/>
    </source>
</evidence>
<reference evidence="3" key="1">
    <citation type="submission" date="2016-10" db="EMBL/GenBank/DDBJ databases">
        <authorList>
            <person name="Varghese N."/>
            <person name="Submissions S."/>
        </authorList>
    </citation>
    <scope>NUCLEOTIDE SEQUENCE [LARGE SCALE GENOMIC DNA]</scope>
    <source>
        <strain evidence="3">JCM 14963</strain>
    </source>
</reference>
<dbReference type="Proteomes" id="UP000243413">
    <property type="component" value="Chromosome I"/>
</dbReference>
<dbReference type="EMBL" id="LT629763">
    <property type="protein sequence ID" value="SDR94844.1"/>
    <property type="molecule type" value="Genomic_DNA"/>
</dbReference>
<name>A0A1H1N798_9GAMM</name>
<keyword evidence="1" id="KW-0175">Coiled coil</keyword>
<evidence type="ECO:0000256" key="1">
    <source>
        <dbReference type="SAM" id="Coils"/>
    </source>
</evidence>